<keyword evidence="9" id="KW-0460">Magnesium</keyword>
<evidence type="ECO:0000256" key="3">
    <source>
        <dbReference type="ARBA" id="ARBA00022676"/>
    </source>
</evidence>
<evidence type="ECO:0000256" key="4">
    <source>
        <dbReference type="ARBA" id="ARBA00022679"/>
    </source>
</evidence>
<feature type="binding site" evidence="9">
    <location>
        <position position="79"/>
    </location>
    <ligand>
        <name>5-phospho-alpha-D-ribose 1-diphosphate</name>
        <dbReference type="ChEBI" id="CHEBI:58017"/>
    </ligand>
</feature>
<feature type="binding site" evidence="9">
    <location>
        <position position="87"/>
    </location>
    <ligand>
        <name>5-phospho-alpha-D-ribose 1-diphosphate</name>
        <dbReference type="ChEBI" id="CHEBI:58017"/>
    </ligand>
</feature>
<dbReference type="UniPathway" id="UPA00035">
    <property type="reaction ID" value="UER00041"/>
</dbReference>
<dbReference type="InterPro" id="IPR000312">
    <property type="entry name" value="Glycosyl_Trfase_fam3"/>
</dbReference>
<dbReference type="Pfam" id="PF02885">
    <property type="entry name" value="Glycos_trans_3N"/>
    <property type="match status" value="1"/>
</dbReference>
<name>C0GDK8_DETAL</name>
<accession>C0GDK8</accession>
<sequence>MKELLNKLCLGTDLTEMEAQSAMASIMDGEATPAQVAAFLVALKMKGETAGEIYGCAKAMRQRSQKVQSGRANLTDTCGTGGDGRGTFNISTAAALIAAGAGLAVAKHGNRSVSSKCGSADVLEALGVTLELTPKQMGLCLDEIGIAFLYAPVLHQAMKHAAGPRKEVGVRSVFNLLGPLTNPAGAKRQVMGVYAPQLAEVMANVLNLLGAKRALVVHGSDGSDELTLAGSTLVCELKEGRVSKRELTPENVGLNRSAPDALSGGGPQENARLILEVLEGKPGPYRDVAVLNAAAALYVGEQAEDLSDGVQMAQKAIDSGAAMEKLQALQRFTGGNNNALANCS</sequence>
<dbReference type="HAMAP" id="MF_00211">
    <property type="entry name" value="TrpD"/>
    <property type="match status" value="1"/>
</dbReference>
<keyword evidence="4 9" id="KW-0808">Transferase</keyword>
<feature type="binding site" evidence="9">
    <location>
        <position position="110"/>
    </location>
    <ligand>
        <name>anthranilate</name>
        <dbReference type="ChEBI" id="CHEBI:16567"/>
        <label>1</label>
    </ligand>
</feature>
<feature type="binding site" evidence="9">
    <location>
        <begin position="107"/>
        <end position="115"/>
    </location>
    <ligand>
        <name>5-phospho-alpha-D-ribose 1-diphosphate</name>
        <dbReference type="ChEBI" id="CHEBI:58017"/>
    </ligand>
</feature>
<keyword evidence="5 9" id="KW-0822">Tryptophan biosynthesis</keyword>
<feature type="domain" description="Glycosyl transferase family 3 N-terminal" evidence="11">
    <location>
        <begin position="2"/>
        <end position="63"/>
    </location>
</feature>
<feature type="binding site" evidence="9">
    <location>
        <begin position="82"/>
        <end position="83"/>
    </location>
    <ligand>
        <name>5-phospho-alpha-D-ribose 1-diphosphate</name>
        <dbReference type="ChEBI" id="CHEBI:58017"/>
    </ligand>
</feature>
<evidence type="ECO:0000256" key="9">
    <source>
        <dbReference type="HAMAP-Rule" id="MF_00211"/>
    </source>
</evidence>
<comment type="caution">
    <text evidence="12">The sequence shown here is derived from an EMBL/GenBank/DDBJ whole genome shotgun (WGS) entry which is preliminary data.</text>
</comment>
<dbReference type="SUPFAM" id="SSF47648">
    <property type="entry name" value="Nucleoside phosphorylase/phosphoribosyltransferase N-terminal domain"/>
    <property type="match status" value="1"/>
</dbReference>
<gene>
    <name evidence="9" type="primary">trpD</name>
    <name evidence="12" type="ORF">DealDRAFT_0421</name>
</gene>
<comment type="function">
    <text evidence="9">Catalyzes the transfer of the phosphoribosyl group of 5-phosphorylribose-1-pyrophosphate (PRPP) to anthranilate to yield N-(5'-phosphoribosyl)-anthranilate (PRA).</text>
</comment>
<feature type="binding site" evidence="9">
    <location>
        <position position="225"/>
    </location>
    <ligand>
        <name>Mg(2+)</name>
        <dbReference type="ChEBI" id="CHEBI:18420"/>
        <label>2</label>
    </ligand>
</feature>
<comment type="similarity">
    <text evidence="8">In the C-terminal section; belongs to the anthranilate phosphoribosyltransferase family.</text>
</comment>
<dbReference type="EC" id="2.4.2.18" evidence="9"/>
<feature type="binding site" evidence="9">
    <location>
        <position position="119"/>
    </location>
    <ligand>
        <name>5-phospho-alpha-D-ribose 1-diphosphate</name>
        <dbReference type="ChEBI" id="CHEBI:58017"/>
    </ligand>
</feature>
<dbReference type="Gene3D" id="3.40.1030.10">
    <property type="entry name" value="Nucleoside phosphorylase/phosphoribosyltransferase catalytic domain"/>
    <property type="match status" value="1"/>
</dbReference>
<keyword evidence="13" id="KW-1185">Reference proteome</keyword>
<dbReference type="Proteomes" id="UP000006443">
    <property type="component" value="Unassembled WGS sequence"/>
</dbReference>
<keyword evidence="3 9" id="KW-0328">Glycosyltransferase</keyword>
<evidence type="ECO:0000256" key="6">
    <source>
        <dbReference type="ARBA" id="ARBA00023141"/>
    </source>
</evidence>
<comment type="catalytic activity">
    <reaction evidence="7 9">
        <text>N-(5-phospho-beta-D-ribosyl)anthranilate + diphosphate = 5-phospho-alpha-D-ribose 1-diphosphate + anthranilate</text>
        <dbReference type="Rhea" id="RHEA:11768"/>
        <dbReference type="ChEBI" id="CHEBI:16567"/>
        <dbReference type="ChEBI" id="CHEBI:18277"/>
        <dbReference type="ChEBI" id="CHEBI:33019"/>
        <dbReference type="ChEBI" id="CHEBI:58017"/>
        <dbReference type="EC" id="2.4.2.18"/>
    </reaction>
</comment>
<dbReference type="PANTHER" id="PTHR43285:SF2">
    <property type="entry name" value="ANTHRANILATE PHOSPHORIBOSYLTRANSFERASE"/>
    <property type="match status" value="1"/>
</dbReference>
<dbReference type="GO" id="GO:0004048">
    <property type="term" value="F:anthranilate phosphoribosyltransferase activity"/>
    <property type="evidence" value="ECO:0007669"/>
    <property type="project" value="UniProtKB-UniRule"/>
</dbReference>
<dbReference type="STRING" id="555088.DealDRAFT_0421"/>
<dbReference type="InterPro" id="IPR017459">
    <property type="entry name" value="Glycosyl_Trfase_fam3_N_dom"/>
</dbReference>
<dbReference type="GO" id="GO:0000287">
    <property type="term" value="F:magnesium ion binding"/>
    <property type="evidence" value="ECO:0007669"/>
    <property type="project" value="UniProtKB-UniRule"/>
</dbReference>
<dbReference type="InterPro" id="IPR036320">
    <property type="entry name" value="Glycosyl_Trfase_fam3_N_dom_sf"/>
</dbReference>
<dbReference type="eggNOG" id="COG0547">
    <property type="taxonomic scope" value="Bacteria"/>
</dbReference>
<protein>
    <recommendedName>
        <fullName evidence="9">Anthranilate phosphoribosyltransferase</fullName>
        <ecNumber evidence="9">2.4.2.18</ecNumber>
    </recommendedName>
</protein>
<proteinExistence type="inferred from homology"/>
<comment type="subunit">
    <text evidence="9">Homodimer.</text>
</comment>
<feature type="binding site" evidence="9">
    <location>
        <position position="165"/>
    </location>
    <ligand>
        <name>anthranilate</name>
        <dbReference type="ChEBI" id="CHEBI:16567"/>
        <label>2</label>
    </ligand>
</feature>
<evidence type="ECO:0000256" key="2">
    <source>
        <dbReference type="ARBA" id="ARBA00022605"/>
    </source>
</evidence>
<evidence type="ECO:0000313" key="13">
    <source>
        <dbReference type="Proteomes" id="UP000006443"/>
    </source>
</evidence>
<dbReference type="SUPFAM" id="SSF52418">
    <property type="entry name" value="Nucleoside phosphorylase/phosphoribosyltransferase catalytic domain"/>
    <property type="match status" value="1"/>
</dbReference>
<feature type="binding site" evidence="9">
    <location>
        <position position="224"/>
    </location>
    <ligand>
        <name>Mg(2+)</name>
        <dbReference type="ChEBI" id="CHEBI:18420"/>
        <label>2</label>
    </ligand>
</feature>
<evidence type="ECO:0000259" key="10">
    <source>
        <dbReference type="Pfam" id="PF00591"/>
    </source>
</evidence>
<feature type="binding site" evidence="9">
    <location>
        <position position="91"/>
    </location>
    <ligand>
        <name>Mg(2+)</name>
        <dbReference type="ChEBI" id="CHEBI:18420"/>
        <label>1</label>
    </ligand>
</feature>
<feature type="binding site" evidence="9">
    <location>
        <position position="79"/>
    </location>
    <ligand>
        <name>anthranilate</name>
        <dbReference type="ChEBI" id="CHEBI:16567"/>
        <label>1</label>
    </ligand>
</feature>
<keyword evidence="2 9" id="KW-0028">Amino-acid biosynthesis</keyword>
<keyword evidence="9" id="KW-0479">Metal-binding</keyword>
<reference evidence="12 13" key="1">
    <citation type="submission" date="2009-02" db="EMBL/GenBank/DDBJ databases">
        <title>Sequencing of the draft genome and assembly of Dethiobacter alkaliphilus AHT 1.</title>
        <authorList>
            <consortium name="US DOE Joint Genome Institute (JGI-PGF)"/>
            <person name="Lucas S."/>
            <person name="Copeland A."/>
            <person name="Lapidus A."/>
            <person name="Glavina del Rio T."/>
            <person name="Dalin E."/>
            <person name="Tice H."/>
            <person name="Bruce D."/>
            <person name="Goodwin L."/>
            <person name="Pitluck S."/>
            <person name="Larimer F."/>
            <person name="Land M.L."/>
            <person name="Hauser L."/>
            <person name="Muyzer G."/>
        </authorList>
    </citation>
    <scope>NUCLEOTIDE SEQUENCE [LARGE SCALE GENOMIC DNA]</scope>
    <source>
        <strain evidence="12 13">AHT 1</strain>
    </source>
</reference>
<feature type="binding site" evidence="9">
    <location>
        <begin position="89"/>
        <end position="92"/>
    </location>
    <ligand>
        <name>5-phospho-alpha-D-ribose 1-diphosphate</name>
        <dbReference type="ChEBI" id="CHEBI:58017"/>
    </ligand>
</feature>
<dbReference type="GO" id="GO:0000162">
    <property type="term" value="P:L-tryptophan biosynthetic process"/>
    <property type="evidence" value="ECO:0007669"/>
    <property type="project" value="UniProtKB-UniRule"/>
</dbReference>
<comment type="pathway">
    <text evidence="1 9">Amino-acid biosynthesis; L-tryptophan biosynthesis; L-tryptophan from chorismate: step 2/5.</text>
</comment>
<evidence type="ECO:0000256" key="1">
    <source>
        <dbReference type="ARBA" id="ARBA00004907"/>
    </source>
</evidence>
<feature type="domain" description="Glycosyl transferase family 3" evidence="10">
    <location>
        <begin position="73"/>
        <end position="322"/>
    </location>
</feature>
<evidence type="ECO:0000313" key="12">
    <source>
        <dbReference type="EMBL" id="EEG78491.1"/>
    </source>
</evidence>
<evidence type="ECO:0000259" key="11">
    <source>
        <dbReference type="Pfam" id="PF02885"/>
    </source>
</evidence>
<dbReference type="EMBL" id="ACJM01000002">
    <property type="protein sequence ID" value="EEG78491.1"/>
    <property type="molecule type" value="Genomic_DNA"/>
</dbReference>
<dbReference type="AlphaFoldDB" id="C0GDK8"/>
<comment type="similarity">
    <text evidence="9">Belongs to the anthranilate phosphoribosyltransferase family.</text>
</comment>
<organism evidence="12 13">
    <name type="scientific">Dethiobacter alkaliphilus AHT 1</name>
    <dbReference type="NCBI Taxonomy" id="555088"/>
    <lineage>
        <taxon>Bacteria</taxon>
        <taxon>Bacillati</taxon>
        <taxon>Bacillota</taxon>
        <taxon>Dethiobacteria</taxon>
        <taxon>Dethiobacterales</taxon>
        <taxon>Dethiobacteraceae</taxon>
        <taxon>Dethiobacter</taxon>
    </lineage>
</organism>
<feature type="binding site" evidence="9">
    <location>
        <position position="225"/>
    </location>
    <ligand>
        <name>Mg(2+)</name>
        <dbReference type="ChEBI" id="CHEBI:18420"/>
        <label>1</label>
    </ligand>
</feature>
<dbReference type="InterPro" id="IPR005940">
    <property type="entry name" value="Anthranilate_Pribosyl_Tfrase"/>
</dbReference>
<dbReference type="FunFam" id="3.40.1030.10:FF:000002">
    <property type="entry name" value="Anthranilate phosphoribosyltransferase"/>
    <property type="match status" value="1"/>
</dbReference>
<keyword evidence="6 9" id="KW-0057">Aromatic amino acid biosynthesis</keyword>
<evidence type="ECO:0000256" key="7">
    <source>
        <dbReference type="ARBA" id="ARBA00052328"/>
    </source>
</evidence>
<dbReference type="OrthoDB" id="9806430at2"/>
<dbReference type="InterPro" id="IPR035902">
    <property type="entry name" value="Nuc_phospho_transferase"/>
</dbReference>
<dbReference type="PANTHER" id="PTHR43285">
    <property type="entry name" value="ANTHRANILATE PHOSPHORIBOSYLTRANSFERASE"/>
    <property type="match status" value="1"/>
</dbReference>
<dbReference type="NCBIfam" id="TIGR01245">
    <property type="entry name" value="trpD"/>
    <property type="match status" value="1"/>
</dbReference>
<dbReference type="Pfam" id="PF00591">
    <property type="entry name" value="Glycos_transf_3"/>
    <property type="match status" value="1"/>
</dbReference>
<comment type="caution">
    <text evidence="9">Lacks conserved residue(s) required for the propagation of feature annotation.</text>
</comment>
<dbReference type="Gene3D" id="1.20.970.10">
    <property type="entry name" value="Transferase, Pyrimidine Nucleoside Phosphorylase, Chain C"/>
    <property type="match status" value="1"/>
</dbReference>
<evidence type="ECO:0000256" key="8">
    <source>
        <dbReference type="ARBA" id="ARBA00061188"/>
    </source>
</evidence>
<dbReference type="GO" id="GO:0005829">
    <property type="term" value="C:cytosol"/>
    <property type="evidence" value="ECO:0007669"/>
    <property type="project" value="TreeGrafter"/>
</dbReference>
<dbReference type="RefSeq" id="WP_008514408.1">
    <property type="nucleotide sequence ID" value="NZ_ACJM01000002.1"/>
</dbReference>
<comment type="cofactor">
    <cofactor evidence="9">
        <name>Mg(2+)</name>
        <dbReference type="ChEBI" id="CHEBI:18420"/>
    </cofactor>
    <text evidence="9">Binds 2 magnesium ions per monomer.</text>
</comment>
<evidence type="ECO:0000256" key="5">
    <source>
        <dbReference type="ARBA" id="ARBA00022822"/>
    </source>
</evidence>